<feature type="domain" description="Macro" evidence="10">
    <location>
        <begin position="1643"/>
        <end position="1829"/>
    </location>
</feature>
<dbReference type="GO" id="GO:0005737">
    <property type="term" value="C:cytoplasm"/>
    <property type="evidence" value="ECO:0007669"/>
    <property type="project" value="TreeGrafter"/>
</dbReference>
<sequence length="2276" mass="255143">MSENQGQKPPEALSIQEKIKAFETKIPTHSKPPPEVPPKLPPRPAPKVPPRPAPRVMATHTTTSLVQKQGQEKGTSVDPKMSGSQGAVNILQDSSSEEEEEGPFEDAHSPEEMSEYKEHEKLTLNIEATEQADEQESDEYESPDSPEPIWSPPAINPPIPTSPPQSEQITPQTPEEAFEGTVYQNVNPGGVPTVGPDNQCLSGVKDKVSIDRTLYQNWDPDDARTEDPGNVCQASAEGQTFTSQTVYQNVCSDGMQTEGLIEDNESQAGVKGQALRSEMMNQNSDDSKTGGPDNQCQAKAEESEEQIWDPEQVKNSQAFDTQSQPDQHDQWSSGSKEDQTPEDAPPPVPARTYVKPQLPPRVSKNLHPSSDSTNMGSDYVDPRSSAQREATKPVKSSDFPPSYTPQQNIPHSNPQNYPPSSSAQPNVSNPNVPNPDMMYGNPYTSMPFPSFPNMAPGQFSFPGGENEFAQQMMQLQYYYSLMEQNQKIQTQTSQNANNSNKGNETFASNLDESISKSSDQDTSLPTNNPNSDQKHPKKKKAKKEPKHHSKPQHEKDQSEATAKATEETAKDLFVCVNNINPETDEETFSNFLEGRAGGDAEVICVVYTEDKSTAVVEFSTPVDITEIQNKCKKKPLKGKYLEVGSVDPLRYIVVSAEGDDVSRDDLKKYFENKAQSNGGNVHRVSSKGDGCFSVKFKQEEDALRVCRKSCHMVSDTTLIVTPLFFPELGDNCNGIYDVSKHTVPLPSVLIIENVDVQIEDFLKQSNPVVEQLNLELKKKHAKVVCHEKTQVECLLDQKTPDVRELVKSWETEARESFFETVNEMIHKAEIEVMKEAWSEVQCSATKITEIHSSDHLLAVYEENTSKILFVGKKMIVHNVHTEISKQHREIEKKIQRKKQITSEEKSFPVPNIRLMKRSGIFEELEMISEDFKVEVDYQNGKIIFTGVKDDIMKATVQIFEHISDFENWIISVSEKLSKHQLELLVGEPVKSLVEEKFQENGLTVEIEFHDDAVKVYTINSNERSPAESIILNMTKESEIPLDETSRNVLLTREWRMEIEALCSEHENKVKVFPEGQAKILITTTRDLHDYVKQRLENFIRENSIFEDSVVIEDAGIMKFISKYCGTQVKEIEEKYREYFVKLALEEKRIIMSGNKEGLSMAKLEIQAMIKKIRFEEKTYSQPGMSKILTQDKLPVTDIEDGCRSVIMFTGPRNAGVSPGSDDVRPKLRFIPSHRMLQEEELLRGSTLSMSPPPQVKSGPYICAENNIKIELIRGDLASEKGDVIVCSVAQDLHLNRGKSSKTLLDKGGQGLMAEIETKYPNGSQAGELATISGGSLGCQELYLGYLPDWKSSKGKVLTEFMRKCLEAANDSSYTTLVFPAMGTGQLGYPRDQVAEMMYQAVIDFDRKSAGPNLKHIKFICFPGDLETCQAFEAEEKHRLNPHLPKQQVRDSKKGPYITRNKVTISIEKAEISKFSADVLVVACDKSLILTKSGKAAQSLYDAGGDLFQKEAKVKYPNGIANFGDFACIPGNVLKNCTDVYLTSIPESEQKSQTVLCKFVAECMERADQSGYKSIAFAAMGTGGMKYPAPMVAKNMYSEVRKYSRGHPNCSVKNVHFVLYPKDKETIKAFEDCEKELLNERKYSSDAYKTPNQGIVVTVKTASITKLKDDVIVVTAKNDLDLGQTAVTKAIMKEGGDSIQAEIRTNYPNGITAGNLAIVGSGKLDCKEIYIGTLPIYKEDANAAAKILKDMVAKCLTVANQKGHNSISFPCLGSGYNGYPHIEVAALMFEAVTEYDKSVSSTNVQKVNFVALSNDRKSMGAFESEEKKYIPKQAGLSVAQPSFLMTSRPEPVSVRSSVVRPRTMRSFPAVTLWVYGDRQDDIQSTFQEISKIIQSKAPKQEVTDSQIPNLTPNEFNQFYDIPEQCEIEMTIDKQSGKITMEGLKEELDKAKDKIFELLRKFQRERFLDEEAKLVADTVQWSMMSDDPMVVIQKLQDFPQRENMYIENAYRKNESEVRLRDTGMVVDLTTMKIYPENQPTKQENVVRKEKFKGNKIELPANWVPMKDGENIKVVTLDKASTEYQDLEKKFLDSVKNGIYNTGKAPNPLNNPVGQFNKVKVNKIERIQNPSLYQQYAAKKAHIEQHVDQNKQTLEMELWHGAAPKAIVSINYYGFNRSYCGNTGGEPWYGRGVYFATDASYSARDWLSAPDGSHRKKMYQAKVITGYYCAGQKGMKYLPVRITGINYDCAVNDLAKPTEFVIFNDTQAYPEYCIEFTIV</sequence>
<dbReference type="Proteomes" id="UP000005408">
    <property type="component" value="Unassembled WGS sequence"/>
</dbReference>
<dbReference type="SMART" id="SM00506">
    <property type="entry name" value="A1pp"/>
    <property type="match status" value="3"/>
</dbReference>
<feature type="compositionally biased region" description="Polar residues" evidence="8">
    <location>
        <begin position="366"/>
        <end position="376"/>
    </location>
</feature>
<feature type="domain" description="Macro" evidence="10">
    <location>
        <begin position="1256"/>
        <end position="1439"/>
    </location>
</feature>
<feature type="compositionally biased region" description="Acidic residues" evidence="8">
    <location>
        <begin position="130"/>
        <end position="144"/>
    </location>
</feature>
<dbReference type="GO" id="GO:0003714">
    <property type="term" value="F:transcription corepressor activity"/>
    <property type="evidence" value="ECO:0007669"/>
    <property type="project" value="TreeGrafter"/>
</dbReference>
<dbReference type="Pfam" id="PF00644">
    <property type="entry name" value="PARP"/>
    <property type="match status" value="1"/>
</dbReference>
<dbReference type="Gene3D" id="3.90.228.10">
    <property type="match status" value="1"/>
</dbReference>
<dbReference type="SUPFAM" id="SSF117839">
    <property type="entry name" value="WWE domain"/>
    <property type="match status" value="1"/>
</dbReference>
<evidence type="ECO:0000256" key="6">
    <source>
        <dbReference type="RuleBase" id="RU362114"/>
    </source>
</evidence>
<feature type="domain" description="Macro" evidence="10">
    <location>
        <begin position="1451"/>
        <end position="1637"/>
    </location>
</feature>
<keyword evidence="4 6" id="KW-0520">NAD</keyword>
<feature type="compositionally biased region" description="Polar residues" evidence="8">
    <location>
        <begin position="512"/>
        <end position="531"/>
    </location>
</feature>
<keyword evidence="2 6" id="KW-0328">Glycosyltransferase</keyword>
<evidence type="ECO:0000259" key="10">
    <source>
        <dbReference type="PROSITE" id="PS51154"/>
    </source>
</evidence>
<feature type="region of interest" description="Disordered" evidence="8">
    <location>
        <begin position="1"/>
        <end position="178"/>
    </location>
</feature>
<dbReference type="GO" id="GO:1990404">
    <property type="term" value="F:NAD+-protein mono-ADP-ribosyltransferase activity"/>
    <property type="evidence" value="ECO:0007669"/>
    <property type="project" value="TreeGrafter"/>
</dbReference>
<feature type="compositionally biased region" description="Polar residues" evidence="8">
    <location>
        <begin position="313"/>
        <end position="334"/>
    </location>
</feature>
<dbReference type="PROSITE" id="PS51059">
    <property type="entry name" value="PARP_CATALYTIC"/>
    <property type="match status" value="1"/>
</dbReference>
<feature type="region of interest" description="Disordered" evidence="8">
    <location>
        <begin position="258"/>
        <end position="444"/>
    </location>
</feature>
<feature type="domain" description="PARP catalytic" evidence="9">
    <location>
        <begin position="2056"/>
        <end position="2276"/>
    </location>
</feature>
<evidence type="ECO:0000256" key="8">
    <source>
        <dbReference type="SAM" id="MobiDB-lite"/>
    </source>
</evidence>
<dbReference type="SUPFAM" id="SSF52949">
    <property type="entry name" value="Macro domain-like"/>
    <property type="match status" value="3"/>
</dbReference>
<dbReference type="PANTHER" id="PTHR14453">
    <property type="entry name" value="PARP/ZINC FINGER CCCH TYPE DOMAIN CONTAINING PROTEIN"/>
    <property type="match status" value="1"/>
</dbReference>
<dbReference type="GO" id="GO:0003950">
    <property type="term" value="F:NAD+ poly-ADP-ribosyltransferase activity"/>
    <property type="evidence" value="ECO:0007669"/>
    <property type="project" value="UniProtKB-UniRule"/>
</dbReference>
<dbReference type="SUPFAM" id="SSF54928">
    <property type="entry name" value="RNA-binding domain, RBD"/>
    <property type="match status" value="1"/>
</dbReference>
<feature type="compositionally biased region" description="Pro residues" evidence="8">
    <location>
        <begin position="30"/>
        <end position="53"/>
    </location>
</feature>
<evidence type="ECO:0000256" key="4">
    <source>
        <dbReference type="ARBA" id="ARBA00023027"/>
    </source>
</evidence>
<dbReference type="InterPro" id="IPR052056">
    <property type="entry name" value="Mono-ARTD/PARP"/>
</dbReference>
<dbReference type="InterPro" id="IPR000504">
    <property type="entry name" value="RRM_dom"/>
</dbReference>
<dbReference type="GO" id="GO:0010629">
    <property type="term" value="P:negative regulation of gene expression"/>
    <property type="evidence" value="ECO:0007669"/>
    <property type="project" value="TreeGrafter"/>
</dbReference>
<evidence type="ECO:0000256" key="3">
    <source>
        <dbReference type="ARBA" id="ARBA00022679"/>
    </source>
</evidence>
<dbReference type="GO" id="GO:0070212">
    <property type="term" value="P:protein poly-ADP-ribosylation"/>
    <property type="evidence" value="ECO:0007669"/>
    <property type="project" value="TreeGrafter"/>
</dbReference>
<keyword evidence="12" id="KW-1185">Reference proteome</keyword>
<dbReference type="Gene3D" id="3.30.70.330">
    <property type="match status" value="2"/>
</dbReference>
<protein>
    <recommendedName>
        <fullName evidence="6">Poly [ADP-ribose] polymerase</fullName>
        <shortName evidence="6">PARP</shortName>
        <ecNumber evidence="6">2.4.2.-</ecNumber>
    </recommendedName>
</protein>
<feature type="compositionally biased region" description="Acidic residues" evidence="8">
    <location>
        <begin position="95"/>
        <end position="104"/>
    </location>
</feature>
<feature type="compositionally biased region" description="Basic residues" evidence="8">
    <location>
        <begin position="535"/>
        <end position="550"/>
    </location>
</feature>
<dbReference type="Gene3D" id="3.30.720.50">
    <property type="match status" value="1"/>
</dbReference>
<proteinExistence type="predicted"/>
<dbReference type="GO" id="GO:0005634">
    <property type="term" value="C:nucleus"/>
    <property type="evidence" value="ECO:0007669"/>
    <property type="project" value="UniProtKB-SubCell"/>
</dbReference>
<feature type="region of interest" description="Disordered" evidence="8">
    <location>
        <begin position="512"/>
        <end position="564"/>
    </location>
</feature>
<dbReference type="InterPro" id="IPR012317">
    <property type="entry name" value="Poly(ADP-ribose)pol_cat_dom"/>
</dbReference>
<dbReference type="EnsemblMetazoa" id="G35280.1">
    <property type="protein sequence ID" value="G35280.1:cds"/>
    <property type="gene ID" value="G35280"/>
</dbReference>
<keyword evidence="7" id="KW-0175">Coiled coil</keyword>
<dbReference type="InterPro" id="IPR002589">
    <property type="entry name" value="Macro_dom"/>
</dbReference>
<dbReference type="SUPFAM" id="SSF56399">
    <property type="entry name" value="ADP-ribosylation"/>
    <property type="match status" value="1"/>
</dbReference>
<dbReference type="Gene3D" id="3.40.220.10">
    <property type="entry name" value="Leucine Aminopeptidase, subunit E, domain 1"/>
    <property type="match status" value="3"/>
</dbReference>
<dbReference type="EC" id="2.4.2.-" evidence="6"/>
<feature type="compositionally biased region" description="Polar residues" evidence="8">
    <location>
        <begin position="82"/>
        <end position="93"/>
    </location>
</feature>
<dbReference type="InterPro" id="IPR043472">
    <property type="entry name" value="Macro_dom-like"/>
</dbReference>
<evidence type="ECO:0000256" key="1">
    <source>
        <dbReference type="ARBA" id="ARBA00004123"/>
    </source>
</evidence>
<dbReference type="InterPro" id="IPR035979">
    <property type="entry name" value="RBD_domain_sf"/>
</dbReference>
<dbReference type="SMART" id="SM00360">
    <property type="entry name" value="RRM"/>
    <property type="match status" value="2"/>
</dbReference>
<dbReference type="InterPro" id="IPR037197">
    <property type="entry name" value="WWE_dom_sf"/>
</dbReference>
<feature type="region of interest" description="Disordered" evidence="8">
    <location>
        <begin position="183"/>
        <end position="202"/>
    </location>
</feature>
<accession>A0A8W8MP30</accession>
<feature type="compositionally biased region" description="Basic and acidic residues" evidence="8">
    <location>
        <begin position="551"/>
        <end position="564"/>
    </location>
</feature>
<keyword evidence="5" id="KW-0539">Nucleus</keyword>
<dbReference type="Pfam" id="PF01661">
    <property type="entry name" value="Macro"/>
    <property type="match status" value="3"/>
</dbReference>
<feature type="compositionally biased region" description="Polar residues" evidence="8">
    <location>
        <begin position="59"/>
        <end position="74"/>
    </location>
</feature>
<feature type="compositionally biased region" description="Polar residues" evidence="8">
    <location>
        <begin position="404"/>
        <end position="415"/>
    </location>
</feature>
<feature type="compositionally biased region" description="Low complexity" evidence="8">
    <location>
        <begin position="418"/>
        <end position="435"/>
    </location>
</feature>
<organism evidence="11 12">
    <name type="scientific">Magallana gigas</name>
    <name type="common">Pacific oyster</name>
    <name type="synonym">Crassostrea gigas</name>
    <dbReference type="NCBI Taxonomy" id="29159"/>
    <lineage>
        <taxon>Eukaryota</taxon>
        <taxon>Metazoa</taxon>
        <taxon>Spiralia</taxon>
        <taxon>Lophotrochozoa</taxon>
        <taxon>Mollusca</taxon>
        <taxon>Bivalvia</taxon>
        <taxon>Autobranchia</taxon>
        <taxon>Pteriomorphia</taxon>
        <taxon>Ostreida</taxon>
        <taxon>Ostreoidea</taxon>
        <taxon>Ostreidae</taxon>
        <taxon>Magallana</taxon>
    </lineage>
</organism>
<feature type="compositionally biased region" description="Basic and acidic residues" evidence="8">
    <location>
        <begin position="105"/>
        <end position="122"/>
    </location>
</feature>
<evidence type="ECO:0000256" key="7">
    <source>
        <dbReference type="SAM" id="Coils"/>
    </source>
</evidence>
<evidence type="ECO:0000256" key="5">
    <source>
        <dbReference type="ARBA" id="ARBA00023242"/>
    </source>
</evidence>
<dbReference type="GO" id="GO:0060335">
    <property type="term" value="P:positive regulation of type II interferon-mediated signaling pathway"/>
    <property type="evidence" value="ECO:0007669"/>
    <property type="project" value="TreeGrafter"/>
</dbReference>
<reference evidence="11" key="1">
    <citation type="submission" date="2022-08" db="UniProtKB">
        <authorList>
            <consortium name="EnsemblMetazoa"/>
        </authorList>
    </citation>
    <scope>IDENTIFICATION</scope>
    <source>
        <strain evidence="11">05x7-T-G4-1.051#20</strain>
    </source>
</reference>
<evidence type="ECO:0000313" key="12">
    <source>
        <dbReference type="Proteomes" id="UP000005408"/>
    </source>
</evidence>
<evidence type="ECO:0000256" key="2">
    <source>
        <dbReference type="ARBA" id="ARBA00022676"/>
    </source>
</evidence>
<comment type="subcellular location">
    <subcellularLocation>
        <location evidence="1">Nucleus</location>
    </subcellularLocation>
</comment>
<feature type="coiled-coil region" evidence="7">
    <location>
        <begin position="1932"/>
        <end position="1963"/>
    </location>
</feature>
<name>A0A8W8MP30_MAGGI</name>
<feature type="compositionally biased region" description="Pro residues" evidence="8">
    <location>
        <begin position="145"/>
        <end position="163"/>
    </location>
</feature>
<dbReference type="InterPro" id="IPR012677">
    <property type="entry name" value="Nucleotide-bd_a/b_plait_sf"/>
</dbReference>
<dbReference type="PANTHER" id="PTHR14453:SF67">
    <property type="entry name" value="POLY [ADP-RIBOSE] POLYMERASE"/>
    <property type="match status" value="1"/>
</dbReference>
<evidence type="ECO:0000313" key="11">
    <source>
        <dbReference type="EnsemblMetazoa" id="G35280.1:cds"/>
    </source>
</evidence>
<dbReference type="PROSITE" id="PS51154">
    <property type="entry name" value="MACRO"/>
    <property type="match status" value="3"/>
</dbReference>
<dbReference type="GO" id="GO:0003723">
    <property type="term" value="F:RNA binding"/>
    <property type="evidence" value="ECO:0007669"/>
    <property type="project" value="InterPro"/>
</dbReference>
<keyword evidence="3 6" id="KW-0808">Transferase</keyword>
<evidence type="ECO:0000259" key="9">
    <source>
        <dbReference type="PROSITE" id="PS51059"/>
    </source>
</evidence>
<dbReference type="GO" id="GO:0044389">
    <property type="term" value="F:ubiquitin-like protein ligase binding"/>
    <property type="evidence" value="ECO:0007669"/>
    <property type="project" value="TreeGrafter"/>
</dbReference>